<evidence type="ECO:0000313" key="7">
    <source>
        <dbReference type="Proteomes" id="UP000178783"/>
    </source>
</evidence>
<comment type="similarity">
    <text evidence="1">Belongs to the ABC transporter superfamily.</text>
</comment>
<keyword evidence="2" id="KW-0813">Transport</keyword>
<evidence type="ECO:0000313" key="6">
    <source>
        <dbReference type="EMBL" id="OGF23873.1"/>
    </source>
</evidence>
<dbReference type="SMART" id="SM00382">
    <property type="entry name" value="AAA"/>
    <property type="match status" value="1"/>
</dbReference>
<dbReference type="STRING" id="1797989.A3H66_01165"/>
<dbReference type="GO" id="GO:0016887">
    <property type="term" value="F:ATP hydrolysis activity"/>
    <property type="evidence" value="ECO:0007669"/>
    <property type="project" value="InterPro"/>
</dbReference>
<organism evidence="6 7">
    <name type="scientific">Candidatus Falkowbacteria bacterium RIFCSPLOWO2_02_FULL_45_21</name>
    <dbReference type="NCBI Taxonomy" id="1797989"/>
    <lineage>
        <taxon>Bacteria</taxon>
        <taxon>Candidatus Falkowiibacteriota</taxon>
    </lineage>
</organism>
<evidence type="ECO:0000256" key="1">
    <source>
        <dbReference type="ARBA" id="ARBA00005417"/>
    </source>
</evidence>
<dbReference type="EMBL" id="MFFW01000047">
    <property type="protein sequence ID" value="OGF23873.1"/>
    <property type="molecule type" value="Genomic_DNA"/>
</dbReference>
<dbReference type="Proteomes" id="UP000178783">
    <property type="component" value="Unassembled WGS sequence"/>
</dbReference>
<comment type="caution">
    <text evidence="6">The sequence shown here is derived from an EMBL/GenBank/DDBJ whole genome shotgun (WGS) entry which is preliminary data.</text>
</comment>
<dbReference type="GO" id="GO:0005524">
    <property type="term" value="F:ATP binding"/>
    <property type="evidence" value="ECO:0007669"/>
    <property type="project" value="UniProtKB-KW"/>
</dbReference>
<gene>
    <name evidence="6" type="ORF">A3H66_01165</name>
</gene>
<sequence length="309" mass="34792">MIEIKNLTKKFGQNLILDNLSFSAAKGEILGFLGPNGAGKTTTMKIITSFWQPTSGQVLIDGLDTAADSLATRKKIGYLPETVPLYEDMRVLEYLRFIAEIRWLEKDKIKARIDQVASICGLNKVLFQTIDELSKGFRQRLGLAQAIMHQPDFLILDEPTTGLDPNQIVEIRDLIKTIGREKTVIFSTHILSEVSATCDRVIIINNGRIVGQGSPRELVAKSGGRELIYVKIKGPQAEVLKQLKEMENVIDINVKDREAEDIYGYEVEPKPGVDMREYLSMTVMKNNWSILEFSRQSASLESVFRELTK</sequence>
<dbReference type="Gene3D" id="3.40.50.300">
    <property type="entry name" value="P-loop containing nucleotide triphosphate hydrolases"/>
    <property type="match status" value="1"/>
</dbReference>
<keyword evidence="3" id="KW-0547">Nucleotide-binding</keyword>
<dbReference type="PANTHER" id="PTHR43335:SF4">
    <property type="entry name" value="ABC TRANSPORTER, ATP-BINDING PROTEIN"/>
    <property type="match status" value="1"/>
</dbReference>
<feature type="domain" description="ABC transporter" evidence="5">
    <location>
        <begin position="2"/>
        <end position="231"/>
    </location>
</feature>
<reference evidence="6 7" key="1">
    <citation type="journal article" date="2016" name="Nat. Commun.">
        <title>Thousands of microbial genomes shed light on interconnected biogeochemical processes in an aquifer system.</title>
        <authorList>
            <person name="Anantharaman K."/>
            <person name="Brown C.T."/>
            <person name="Hug L.A."/>
            <person name="Sharon I."/>
            <person name="Castelle C.J."/>
            <person name="Probst A.J."/>
            <person name="Thomas B.C."/>
            <person name="Singh A."/>
            <person name="Wilkins M.J."/>
            <person name="Karaoz U."/>
            <person name="Brodie E.L."/>
            <person name="Williams K.H."/>
            <person name="Hubbard S.S."/>
            <person name="Banfield J.F."/>
        </authorList>
    </citation>
    <scope>NUCLEOTIDE SEQUENCE [LARGE SCALE GENOMIC DNA]</scope>
</reference>
<dbReference type="PANTHER" id="PTHR43335">
    <property type="entry name" value="ABC TRANSPORTER, ATP-BINDING PROTEIN"/>
    <property type="match status" value="1"/>
</dbReference>
<proteinExistence type="inferred from homology"/>
<accession>A0A1F5SBN8</accession>
<dbReference type="InterPro" id="IPR027417">
    <property type="entry name" value="P-loop_NTPase"/>
</dbReference>
<keyword evidence="4" id="KW-0067">ATP-binding</keyword>
<dbReference type="InterPro" id="IPR003439">
    <property type="entry name" value="ABC_transporter-like_ATP-bd"/>
</dbReference>
<evidence type="ECO:0000259" key="5">
    <source>
        <dbReference type="PROSITE" id="PS50893"/>
    </source>
</evidence>
<dbReference type="AlphaFoldDB" id="A0A1F5SBN8"/>
<dbReference type="CDD" id="cd03230">
    <property type="entry name" value="ABC_DR_subfamily_A"/>
    <property type="match status" value="1"/>
</dbReference>
<dbReference type="InterPro" id="IPR003593">
    <property type="entry name" value="AAA+_ATPase"/>
</dbReference>
<dbReference type="Pfam" id="PF00005">
    <property type="entry name" value="ABC_tran"/>
    <property type="match status" value="1"/>
</dbReference>
<evidence type="ECO:0000256" key="3">
    <source>
        <dbReference type="ARBA" id="ARBA00022741"/>
    </source>
</evidence>
<evidence type="ECO:0000256" key="4">
    <source>
        <dbReference type="ARBA" id="ARBA00022840"/>
    </source>
</evidence>
<protein>
    <recommendedName>
        <fullName evidence="5">ABC transporter domain-containing protein</fullName>
    </recommendedName>
</protein>
<evidence type="ECO:0000256" key="2">
    <source>
        <dbReference type="ARBA" id="ARBA00022448"/>
    </source>
</evidence>
<dbReference type="SUPFAM" id="SSF52540">
    <property type="entry name" value="P-loop containing nucleoside triphosphate hydrolases"/>
    <property type="match status" value="1"/>
</dbReference>
<dbReference type="PROSITE" id="PS50893">
    <property type="entry name" value="ABC_TRANSPORTER_2"/>
    <property type="match status" value="1"/>
</dbReference>
<name>A0A1F5SBN8_9BACT</name>